<dbReference type="Proteomes" id="UP000006695">
    <property type="component" value="Chromosome"/>
</dbReference>
<feature type="domain" description="HTH marR-type" evidence="8">
    <location>
        <begin position="8"/>
        <end position="140"/>
    </location>
</feature>
<evidence type="ECO:0000313" key="10">
    <source>
        <dbReference type="Proteomes" id="UP000006695"/>
    </source>
</evidence>
<comment type="subcellular location">
    <subcellularLocation>
        <location evidence="1">Cytoplasm</location>
    </subcellularLocation>
</comment>
<gene>
    <name evidence="9" type="ordered locus">Gura_2534</name>
</gene>
<reference evidence="9 10" key="1">
    <citation type="submission" date="2007-05" db="EMBL/GenBank/DDBJ databases">
        <title>Complete sequence of Geobacter uraniireducens Rf4.</title>
        <authorList>
            <consortium name="US DOE Joint Genome Institute"/>
            <person name="Copeland A."/>
            <person name="Lucas S."/>
            <person name="Lapidus A."/>
            <person name="Barry K."/>
            <person name="Detter J.C."/>
            <person name="Glavina del Rio T."/>
            <person name="Hammon N."/>
            <person name="Israni S."/>
            <person name="Dalin E."/>
            <person name="Tice H."/>
            <person name="Pitluck S."/>
            <person name="Chertkov O."/>
            <person name="Brettin T."/>
            <person name="Bruce D."/>
            <person name="Han C."/>
            <person name="Schmutz J."/>
            <person name="Larimer F."/>
            <person name="Land M."/>
            <person name="Hauser L."/>
            <person name="Kyrpides N."/>
            <person name="Mikhailova N."/>
            <person name="Shelobolina E."/>
            <person name="Aklujkar M."/>
            <person name="Lovley D."/>
            <person name="Richardson P."/>
        </authorList>
    </citation>
    <scope>NUCLEOTIDE SEQUENCE [LARGE SCALE GENOMIC DNA]</scope>
    <source>
        <strain evidence="9 10">Rf4</strain>
    </source>
</reference>
<dbReference type="EMBL" id="CP000698">
    <property type="protein sequence ID" value="ABQ26712.1"/>
    <property type="molecule type" value="Genomic_DNA"/>
</dbReference>
<keyword evidence="3" id="KW-0238">DNA-binding</keyword>
<evidence type="ECO:0000256" key="4">
    <source>
        <dbReference type="ARBA" id="ARBA00023163"/>
    </source>
</evidence>
<dbReference type="PANTHER" id="PTHR42756:SF1">
    <property type="entry name" value="TRANSCRIPTIONAL REPRESSOR OF EMRAB OPERON"/>
    <property type="match status" value="1"/>
</dbReference>
<comment type="similarity">
    <text evidence="5">Belongs to the SarZ family.</text>
</comment>
<evidence type="ECO:0000256" key="3">
    <source>
        <dbReference type="ARBA" id="ARBA00023125"/>
    </source>
</evidence>
<dbReference type="PROSITE" id="PS50995">
    <property type="entry name" value="HTH_MARR_2"/>
    <property type="match status" value="1"/>
</dbReference>
<accession>A5G4J4</accession>
<evidence type="ECO:0000313" key="9">
    <source>
        <dbReference type="EMBL" id="ABQ26712.1"/>
    </source>
</evidence>
<dbReference type="SMART" id="SM00347">
    <property type="entry name" value="HTH_MARR"/>
    <property type="match status" value="1"/>
</dbReference>
<dbReference type="PANTHER" id="PTHR42756">
    <property type="entry name" value="TRANSCRIPTIONAL REGULATOR, MARR"/>
    <property type="match status" value="1"/>
</dbReference>
<organism evidence="9 10">
    <name type="scientific">Geotalea uraniireducens (strain Rf4)</name>
    <name type="common">Geobacter uraniireducens</name>
    <dbReference type="NCBI Taxonomy" id="351605"/>
    <lineage>
        <taxon>Bacteria</taxon>
        <taxon>Pseudomonadati</taxon>
        <taxon>Thermodesulfobacteriota</taxon>
        <taxon>Desulfuromonadia</taxon>
        <taxon>Geobacterales</taxon>
        <taxon>Geobacteraceae</taxon>
        <taxon>Geotalea</taxon>
    </lineage>
</organism>
<keyword evidence="2" id="KW-0805">Transcription regulation</keyword>
<evidence type="ECO:0000259" key="8">
    <source>
        <dbReference type="PROSITE" id="PS50995"/>
    </source>
</evidence>
<dbReference type="HOGENOM" id="CLU_1851896_0_0_7"/>
<dbReference type="GO" id="GO:0003700">
    <property type="term" value="F:DNA-binding transcription factor activity"/>
    <property type="evidence" value="ECO:0007669"/>
    <property type="project" value="InterPro"/>
</dbReference>
<name>A5G4J4_GEOUR</name>
<dbReference type="GO" id="GO:0005737">
    <property type="term" value="C:cytoplasm"/>
    <property type="evidence" value="ECO:0007669"/>
    <property type="project" value="UniProtKB-SubCell"/>
</dbReference>
<dbReference type="InterPro" id="IPR036388">
    <property type="entry name" value="WH-like_DNA-bd_sf"/>
</dbReference>
<dbReference type="Pfam" id="PF22381">
    <property type="entry name" value="Staph_reg_Sar_Rot"/>
    <property type="match status" value="1"/>
</dbReference>
<evidence type="ECO:0000256" key="7">
    <source>
        <dbReference type="ARBA" id="ARBA00047207"/>
    </source>
</evidence>
<dbReference type="Gene3D" id="1.10.10.10">
    <property type="entry name" value="Winged helix-like DNA-binding domain superfamily/Winged helix DNA-binding domain"/>
    <property type="match status" value="1"/>
</dbReference>
<keyword evidence="4" id="KW-0804">Transcription</keyword>
<keyword evidence="10" id="KW-1185">Reference proteome</keyword>
<proteinExistence type="inferred from homology"/>
<evidence type="ECO:0000256" key="5">
    <source>
        <dbReference type="ARBA" id="ARBA00046337"/>
    </source>
</evidence>
<dbReference type="InterPro" id="IPR000835">
    <property type="entry name" value="HTH_MarR-typ"/>
</dbReference>
<dbReference type="KEGG" id="gur:Gura_2534"/>
<sequence length="152" mass="17207">MVAMNKYSSVLVKNFLIIGACLHRLGDKIVSEFSINQQQFVVLNEIQRAGETCQKNLVGSLLYEKSNISKIISKLQSLGYVTVTRSATDTRVTIVKTTELGENIWAKCMAKFYSWNQEWVNSITQEDVMLIINAQERLMDALQKNNEPGTEV</sequence>
<evidence type="ECO:0000256" key="6">
    <source>
        <dbReference type="ARBA" id="ARBA00047188"/>
    </source>
</evidence>
<evidence type="ECO:0000256" key="2">
    <source>
        <dbReference type="ARBA" id="ARBA00023015"/>
    </source>
</evidence>
<dbReference type="GO" id="GO:0003677">
    <property type="term" value="F:DNA binding"/>
    <property type="evidence" value="ECO:0007669"/>
    <property type="project" value="UniProtKB-KW"/>
</dbReference>
<dbReference type="InterPro" id="IPR055166">
    <property type="entry name" value="Transc_reg_Sar_Rot_HTH"/>
</dbReference>
<dbReference type="SUPFAM" id="SSF46785">
    <property type="entry name" value="Winged helix' DNA-binding domain"/>
    <property type="match status" value="1"/>
</dbReference>
<dbReference type="OrthoDB" id="9806864at2"/>
<dbReference type="STRING" id="351605.Gura_2534"/>
<dbReference type="AlphaFoldDB" id="A5G4J4"/>
<dbReference type="InterPro" id="IPR036390">
    <property type="entry name" value="WH_DNA-bd_sf"/>
</dbReference>
<evidence type="ECO:0000256" key="1">
    <source>
        <dbReference type="ARBA" id="ARBA00004496"/>
    </source>
</evidence>
<protein>
    <recommendedName>
        <fullName evidence="6">HTH-type transcriptional regulator SarZ</fullName>
    </recommendedName>
    <alternativeName>
        <fullName evidence="7">Staphylococcal accessory regulator Z</fullName>
    </alternativeName>
</protein>